<dbReference type="EMBL" id="JACOPF010000001">
    <property type="protein sequence ID" value="MBC5688084.1"/>
    <property type="molecule type" value="Genomic_DNA"/>
</dbReference>
<evidence type="ECO:0000313" key="2">
    <source>
        <dbReference type="EMBL" id="MBC5688084.1"/>
    </source>
</evidence>
<keyword evidence="1" id="KW-0812">Transmembrane</keyword>
<comment type="caution">
    <text evidence="2">The sequence shown here is derived from an EMBL/GenBank/DDBJ whole genome shotgun (WGS) entry which is preliminary data.</text>
</comment>
<proteinExistence type="predicted"/>
<keyword evidence="3" id="KW-1185">Reference proteome</keyword>
<accession>A0A923LGY0</accession>
<keyword evidence="1" id="KW-1133">Transmembrane helix</keyword>
<dbReference type="RefSeq" id="WP_186874719.1">
    <property type="nucleotide sequence ID" value="NZ_JACOPF010000001.1"/>
</dbReference>
<sequence length="53" mass="5959">MSCIMMIIAALIVTVILFVVTGWRVELSDIPYAIITFGFVVAMLYSFRCMIPV</sequence>
<evidence type="ECO:0000256" key="1">
    <source>
        <dbReference type="SAM" id="Phobius"/>
    </source>
</evidence>
<reference evidence="2" key="1">
    <citation type="submission" date="2020-08" db="EMBL/GenBank/DDBJ databases">
        <title>Genome public.</title>
        <authorList>
            <person name="Liu C."/>
            <person name="Sun Q."/>
        </authorList>
    </citation>
    <scope>NUCLEOTIDE SEQUENCE</scope>
    <source>
        <strain evidence="2">NSJ-55</strain>
    </source>
</reference>
<evidence type="ECO:0000313" key="3">
    <source>
        <dbReference type="Proteomes" id="UP000652477"/>
    </source>
</evidence>
<dbReference type="Proteomes" id="UP000652477">
    <property type="component" value="Unassembled WGS sequence"/>
</dbReference>
<keyword evidence="1" id="KW-0472">Membrane</keyword>
<protein>
    <submittedName>
        <fullName evidence="2">Uncharacterized protein</fullName>
    </submittedName>
</protein>
<dbReference type="AlphaFoldDB" id="A0A923LGY0"/>
<gene>
    <name evidence="2" type="ORF">H8S37_03940</name>
</gene>
<feature type="transmembrane region" description="Helical" evidence="1">
    <location>
        <begin position="32"/>
        <end position="51"/>
    </location>
</feature>
<name>A0A923LGY0_9FIRM</name>
<organism evidence="2 3">
    <name type="scientific">Mediterraneibacter hominis</name>
    <dbReference type="NCBI Taxonomy" id="2763054"/>
    <lineage>
        <taxon>Bacteria</taxon>
        <taxon>Bacillati</taxon>
        <taxon>Bacillota</taxon>
        <taxon>Clostridia</taxon>
        <taxon>Lachnospirales</taxon>
        <taxon>Lachnospiraceae</taxon>
        <taxon>Mediterraneibacter</taxon>
    </lineage>
</organism>